<proteinExistence type="predicted"/>
<organism evidence="1 2">
    <name type="scientific">Botryotinia fuckeliana (strain T4)</name>
    <name type="common">Noble rot fungus</name>
    <name type="synonym">Botrytis cinerea</name>
    <dbReference type="NCBI Taxonomy" id="999810"/>
    <lineage>
        <taxon>Eukaryota</taxon>
        <taxon>Fungi</taxon>
        <taxon>Dikarya</taxon>
        <taxon>Ascomycota</taxon>
        <taxon>Pezizomycotina</taxon>
        <taxon>Leotiomycetes</taxon>
        <taxon>Helotiales</taxon>
        <taxon>Sclerotiniaceae</taxon>
        <taxon>Botrytis</taxon>
    </lineage>
</organism>
<gene>
    <name evidence="1" type="ORF">BofuT4_uP105960.1</name>
</gene>
<evidence type="ECO:0000313" key="2">
    <source>
        <dbReference type="Proteomes" id="UP000008177"/>
    </source>
</evidence>
<protein>
    <submittedName>
        <fullName evidence="1">Uncharacterized protein</fullName>
    </submittedName>
</protein>
<dbReference type="HOGENOM" id="CLU_3384668_0_0_1"/>
<reference evidence="2" key="1">
    <citation type="journal article" date="2011" name="PLoS Genet.">
        <title>Genomic analysis of the necrotrophic fungal pathogens Sclerotinia sclerotiorum and Botrytis cinerea.</title>
        <authorList>
            <person name="Amselem J."/>
            <person name="Cuomo C.A."/>
            <person name="van Kan J.A."/>
            <person name="Viaud M."/>
            <person name="Benito E.P."/>
            <person name="Couloux A."/>
            <person name="Coutinho P.M."/>
            <person name="de Vries R.P."/>
            <person name="Dyer P.S."/>
            <person name="Fillinger S."/>
            <person name="Fournier E."/>
            <person name="Gout L."/>
            <person name="Hahn M."/>
            <person name="Kohn L."/>
            <person name="Lapalu N."/>
            <person name="Plummer K.M."/>
            <person name="Pradier J.M."/>
            <person name="Quevillon E."/>
            <person name="Sharon A."/>
            <person name="Simon A."/>
            <person name="ten Have A."/>
            <person name="Tudzynski B."/>
            <person name="Tudzynski P."/>
            <person name="Wincker P."/>
            <person name="Andrew M."/>
            <person name="Anthouard V."/>
            <person name="Beever R.E."/>
            <person name="Beffa R."/>
            <person name="Benoit I."/>
            <person name="Bouzid O."/>
            <person name="Brault B."/>
            <person name="Chen Z."/>
            <person name="Choquer M."/>
            <person name="Collemare J."/>
            <person name="Cotton P."/>
            <person name="Danchin E.G."/>
            <person name="Da Silva C."/>
            <person name="Gautier A."/>
            <person name="Giraud C."/>
            <person name="Giraud T."/>
            <person name="Gonzalez C."/>
            <person name="Grossetete S."/>
            <person name="Guldener U."/>
            <person name="Henrissat B."/>
            <person name="Howlett B.J."/>
            <person name="Kodira C."/>
            <person name="Kretschmer M."/>
            <person name="Lappartient A."/>
            <person name="Leroch M."/>
            <person name="Levis C."/>
            <person name="Mauceli E."/>
            <person name="Neuveglise C."/>
            <person name="Oeser B."/>
            <person name="Pearson M."/>
            <person name="Poulain J."/>
            <person name="Poussereau N."/>
            <person name="Quesneville H."/>
            <person name="Rascle C."/>
            <person name="Schumacher J."/>
            <person name="Segurens B."/>
            <person name="Sexton A."/>
            <person name="Silva E."/>
            <person name="Sirven C."/>
            <person name="Soanes D.M."/>
            <person name="Talbot N.J."/>
            <person name="Templeton M."/>
            <person name="Yandava C."/>
            <person name="Yarden O."/>
            <person name="Zeng Q."/>
            <person name="Rollins J.A."/>
            <person name="Lebrun M.H."/>
            <person name="Dickman M."/>
        </authorList>
    </citation>
    <scope>NUCLEOTIDE SEQUENCE [LARGE SCALE GENOMIC DNA]</scope>
    <source>
        <strain evidence="2">T4</strain>
    </source>
</reference>
<accession>G2Y8N1</accession>
<dbReference type="EMBL" id="FQ790299">
    <property type="protein sequence ID" value="CCD48938.1"/>
    <property type="molecule type" value="Genomic_DNA"/>
</dbReference>
<name>G2Y8N1_BOTF4</name>
<dbReference type="Proteomes" id="UP000008177">
    <property type="component" value="Unplaced contigs"/>
</dbReference>
<evidence type="ECO:0000313" key="1">
    <source>
        <dbReference type="EMBL" id="CCD48938.1"/>
    </source>
</evidence>
<dbReference type="InParanoid" id="G2Y8N1"/>
<dbReference type="AlphaFoldDB" id="G2Y8N1"/>
<sequence>MPANQPTRQPARQPSNIFKAQHAFGKAGHNIDE</sequence>